<dbReference type="GO" id="GO:0000981">
    <property type="term" value="F:DNA-binding transcription factor activity, RNA polymerase II-specific"/>
    <property type="evidence" value="ECO:0007669"/>
    <property type="project" value="InterPro"/>
</dbReference>
<sequence>MVYCGKPSRGCQMCRTRRIKCDETKPTCNQCAKSRRQCPGYKDEFDIIFRNETKATERRAQKANQKAGTRKVEQVHDPAAIHALRNSQAQNHVIVMPQVPLDQQASCHFVTNFVLVPRQDWSRGYMEFLPALLKSNPSAIHFKYAFEACSLASLGNRSGPGQDFAEKAVGLYTKALAATHVALKDPTLATHDTTLAAVLLMGLYENMTASQMGTLSWGSHIEGAIEIAKARGQKQMRTKLGRQLFIAVRGQVIIHTISTGKAPAMGADWWSIDSVSNSHAATCQKLNLRTGELRAEVTRLMMTVPRTPDNIEVILNLMRRCQTVDQELVHWMAHLPDEFHYKTAAWEDNVPNGDYSKAEVYPGRVDAYQDLWIASIWNMGRCARIILSSLIVRCAAWVCSPVDYRTTPEYATAARTCGEMITDVIASVPFQLGWFITRTHLLERVNIATSACGDESSCKGVLGYWLTWPLTVVNGQDFTTDSQRAWAKGRLEFIGTHVGVKYATMLAELKLRIPSMLIRKDGLMAAPYQNPANFVDILNGKTAPPHSVERQNSPPQATHSHSPPQHILPGSGSRFYAKVPQSA</sequence>
<reference evidence="4" key="1">
    <citation type="journal article" date="2021" name="Nat. Commun.">
        <title>Genetic determinants of endophytism in the Arabidopsis root mycobiome.</title>
        <authorList>
            <person name="Mesny F."/>
            <person name="Miyauchi S."/>
            <person name="Thiergart T."/>
            <person name="Pickel B."/>
            <person name="Atanasova L."/>
            <person name="Karlsson M."/>
            <person name="Huettel B."/>
            <person name="Barry K.W."/>
            <person name="Haridas S."/>
            <person name="Chen C."/>
            <person name="Bauer D."/>
            <person name="Andreopoulos W."/>
            <person name="Pangilinan J."/>
            <person name="LaButti K."/>
            <person name="Riley R."/>
            <person name="Lipzen A."/>
            <person name="Clum A."/>
            <person name="Drula E."/>
            <person name="Henrissat B."/>
            <person name="Kohler A."/>
            <person name="Grigoriev I.V."/>
            <person name="Martin F.M."/>
            <person name="Hacquard S."/>
        </authorList>
    </citation>
    <scope>NUCLEOTIDE SEQUENCE</scope>
    <source>
        <strain evidence="4">MPI-CAGE-CH-0235</strain>
    </source>
</reference>
<feature type="compositionally biased region" description="Polar residues" evidence="2">
    <location>
        <begin position="550"/>
        <end position="563"/>
    </location>
</feature>
<organism evidence="4 5">
    <name type="scientific">Stachybotrys elegans</name>
    <dbReference type="NCBI Taxonomy" id="80388"/>
    <lineage>
        <taxon>Eukaryota</taxon>
        <taxon>Fungi</taxon>
        <taxon>Dikarya</taxon>
        <taxon>Ascomycota</taxon>
        <taxon>Pezizomycotina</taxon>
        <taxon>Sordariomycetes</taxon>
        <taxon>Hypocreomycetidae</taxon>
        <taxon>Hypocreales</taxon>
        <taxon>Stachybotryaceae</taxon>
        <taxon>Stachybotrys</taxon>
    </lineage>
</organism>
<name>A0A8K0T065_9HYPO</name>
<evidence type="ECO:0000313" key="5">
    <source>
        <dbReference type="Proteomes" id="UP000813444"/>
    </source>
</evidence>
<evidence type="ECO:0000256" key="1">
    <source>
        <dbReference type="ARBA" id="ARBA00023242"/>
    </source>
</evidence>
<dbReference type="InterPro" id="IPR021858">
    <property type="entry name" value="Fun_TF"/>
</dbReference>
<proteinExistence type="predicted"/>
<feature type="domain" description="Zn(2)-C6 fungal-type" evidence="3">
    <location>
        <begin position="10"/>
        <end position="38"/>
    </location>
</feature>
<feature type="region of interest" description="Disordered" evidence="2">
    <location>
        <begin position="539"/>
        <end position="573"/>
    </location>
</feature>
<dbReference type="Pfam" id="PF00172">
    <property type="entry name" value="Zn_clus"/>
    <property type="match status" value="1"/>
</dbReference>
<dbReference type="InterPro" id="IPR036864">
    <property type="entry name" value="Zn2-C6_fun-type_DNA-bd_sf"/>
</dbReference>
<dbReference type="InterPro" id="IPR053175">
    <property type="entry name" value="DHMBA_Reg_Transcription_Factor"/>
</dbReference>
<evidence type="ECO:0000313" key="4">
    <source>
        <dbReference type="EMBL" id="KAH7325109.1"/>
    </source>
</evidence>
<evidence type="ECO:0000259" key="3">
    <source>
        <dbReference type="PROSITE" id="PS50048"/>
    </source>
</evidence>
<accession>A0A8K0T065</accession>
<comment type="caution">
    <text evidence="4">The sequence shown here is derived from an EMBL/GenBank/DDBJ whole genome shotgun (WGS) entry which is preliminary data.</text>
</comment>
<dbReference type="SMART" id="SM00066">
    <property type="entry name" value="GAL4"/>
    <property type="match status" value="1"/>
</dbReference>
<dbReference type="CDD" id="cd00067">
    <property type="entry name" value="GAL4"/>
    <property type="match status" value="1"/>
</dbReference>
<dbReference type="Proteomes" id="UP000813444">
    <property type="component" value="Unassembled WGS sequence"/>
</dbReference>
<evidence type="ECO:0000256" key="2">
    <source>
        <dbReference type="SAM" id="MobiDB-lite"/>
    </source>
</evidence>
<keyword evidence="1" id="KW-0539">Nucleus</keyword>
<dbReference type="PANTHER" id="PTHR38791">
    <property type="entry name" value="ZN(II)2CYS6 TRANSCRIPTION FACTOR (EUROFUNG)-RELATED-RELATED"/>
    <property type="match status" value="1"/>
</dbReference>
<dbReference type="CDD" id="cd12148">
    <property type="entry name" value="fungal_TF_MHR"/>
    <property type="match status" value="1"/>
</dbReference>
<dbReference type="SUPFAM" id="SSF57701">
    <property type="entry name" value="Zn2/Cys6 DNA-binding domain"/>
    <property type="match status" value="1"/>
</dbReference>
<dbReference type="PROSITE" id="PS50048">
    <property type="entry name" value="ZN2_CY6_FUNGAL_2"/>
    <property type="match status" value="1"/>
</dbReference>
<dbReference type="Gene3D" id="4.10.240.10">
    <property type="entry name" value="Zn(2)-C6 fungal-type DNA-binding domain"/>
    <property type="match status" value="1"/>
</dbReference>
<gene>
    <name evidence="4" type="ORF">B0I35DRAFT_175767</name>
</gene>
<dbReference type="EMBL" id="JAGPNK010000003">
    <property type="protein sequence ID" value="KAH7325109.1"/>
    <property type="molecule type" value="Genomic_DNA"/>
</dbReference>
<dbReference type="PROSITE" id="PS00463">
    <property type="entry name" value="ZN2_CY6_FUNGAL_1"/>
    <property type="match status" value="1"/>
</dbReference>
<dbReference type="AlphaFoldDB" id="A0A8K0T065"/>
<keyword evidence="5" id="KW-1185">Reference proteome</keyword>
<protein>
    <recommendedName>
        <fullName evidence="3">Zn(2)-C6 fungal-type domain-containing protein</fullName>
    </recommendedName>
</protein>
<dbReference type="OrthoDB" id="4314040at2759"/>
<dbReference type="InterPro" id="IPR001138">
    <property type="entry name" value="Zn2Cys6_DnaBD"/>
</dbReference>
<dbReference type="GO" id="GO:0008270">
    <property type="term" value="F:zinc ion binding"/>
    <property type="evidence" value="ECO:0007669"/>
    <property type="project" value="InterPro"/>
</dbReference>
<dbReference type="Pfam" id="PF11951">
    <property type="entry name" value="Fungal_trans_2"/>
    <property type="match status" value="1"/>
</dbReference>
<dbReference type="PANTHER" id="PTHR38791:SF13">
    <property type="entry name" value="ZN(2)-C6 FUNGAL-TYPE DOMAIN-CONTAINING PROTEIN"/>
    <property type="match status" value="1"/>
</dbReference>